<keyword evidence="2" id="KW-0472">Membrane</keyword>
<dbReference type="Proteomes" id="UP001597120">
    <property type="component" value="Unassembled WGS sequence"/>
</dbReference>
<keyword evidence="2" id="KW-0812">Transmembrane</keyword>
<feature type="transmembrane region" description="Helical" evidence="2">
    <location>
        <begin position="6"/>
        <end position="25"/>
    </location>
</feature>
<dbReference type="RefSeq" id="WP_144934119.1">
    <property type="nucleotide sequence ID" value="NZ_JBHTIU010000050.1"/>
</dbReference>
<organism evidence="3 4">
    <name type="scientific">Paenibacillus residui</name>
    <dbReference type="NCBI Taxonomy" id="629724"/>
    <lineage>
        <taxon>Bacteria</taxon>
        <taxon>Bacillati</taxon>
        <taxon>Bacillota</taxon>
        <taxon>Bacilli</taxon>
        <taxon>Bacillales</taxon>
        <taxon>Paenibacillaceae</taxon>
        <taxon>Paenibacillus</taxon>
    </lineage>
</organism>
<evidence type="ECO:0000256" key="2">
    <source>
        <dbReference type="SAM" id="Phobius"/>
    </source>
</evidence>
<feature type="region of interest" description="Disordered" evidence="1">
    <location>
        <begin position="27"/>
        <end position="137"/>
    </location>
</feature>
<feature type="compositionally biased region" description="Basic and acidic residues" evidence="1">
    <location>
        <begin position="118"/>
        <end position="137"/>
    </location>
</feature>
<protein>
    <submittedName>
        <fullName evidence="3">Uncharacterized protein</fullName>
    </submittedName>
</protein>
<evidence type="ECO:0000313" key="3">
    <source>
        <dbReference type="EMBL" id="MFD0870572.1"/>
    </source>
</evidence>
<gene>
    <name evidence="3" type="ORF">ACFQ03_15555</name>
</gene>
<comment type="caution">
    <text evidence="3">The sequence shown here is derived from an EMBL/GenBank/DDBJ whole genome shotgun (WGS) entry which is preliminary data.</text>
</comment>
<evidence type="ECO:0000256" key="1">
    <source>
        <dbReference type="SAM" id="MobiDB-lite"/>
    </source>
</evidence>
<reference evidence="4" key="1">
    <citation type="journal article" date="2019" name="Int. J. Syst. Evol. Microbiol.">
        <title>The Global Catalogue of Microorganisms (GCM) 10K type strain sequencing project: providing services to taxonomists for standard genome sequencing and annotation.</title>
        <authorList>
            <consortium name="The Broad Institute Genomics Platform"/>
            <consortium name="The Broad Institute Genome Sequencing Center for Infectious Disease"/>
            <person name="Wu L."/>
            <person name="Ma J."/>
        </authorList>
    </citation>
    <scope>NUCLEOTIDE SEQUENCE [LARGE SCALE GENOMIC DNA]</scope>
    <source>
        <strain evidence="4">CCUG 57263</strain>
    </source>
</reference>
<feature type="compositionally biased region" description="Basic and acidic residues" evidence="1">
    <location>
        <begin position="55"/>
        <end position="101"/>
    </location>
</feature>
<keyword evidence="4" id="KW-1185">Reference proteome</keyword>
<sequence>MGIIEYLLDNIHIVIIVLAIISTLVSKSKPGKPKNTRSMPPFGGGPVQPASSSDRSPETVPRADRPDREAMDRRSVIEDKPLYSHDDEEEERYREVFRYEEPESGQPAANASATGSRRTFDHRSEADRLKEKERADQLQRKAIQGIIWSEILGPPRSRRPYRK</sequence>
<accession>A0ABW3DDI9</accession>
<name>A0ABW3DDI9_9BACL</name>
<proteinExistence type="predicted"/>
<dbReference type="EMBL" id="JBHTIU010000050">
    <property type="protein sequence ID" value="MFD0870572.1"/>
    <property type="molecule type" value="Genomic_DNA"/>
</dbReference>
<keyword evidence="2" id="KW-1133">Transmembrane helix</keyword>
<feature type="compositionally biased region" description="Polar residues" evidence="1">
    <location>
        <begin position="107"/>
        <end position="117"/>
    </location>
</feature>
<evidence type="ECO:0000313" key="4">
    <source>
        <dbReference type="Proteomes" id="UP001597120"/>
    </source>
</evidence>